<dbReference type="eggNOG" id="ENOG502RYYX">
    <property type="taxonomic scope" value="Eukaryota"/>
</dbReference>
<sequence length="352" mass="41574">MDDTQQQQLRDDLQFAIMKMEQLMVLDAKSVSKNHPFEIKSLVDVFAVFGYTADDFIDRHDQCTIFKRIRGELEGLLRDFSTHTKKYDKAVLLRDRLQLIKKEFIDMQGKYEYRRQDQERSQFHRGIVLARKHSDVLCDARTQESEREIQHKRNDLEKTHRVERAQLESFLHKLPEPHVKFSKLLLELKDTEKNLAKLRQFEDAKNVFLQADALEKKERARNTENFEKLKETKRALLREKHEQEIAELGEKLMEKRYILMRVNNNHRKSESQRMTNLRHDMNHSHTMDLHEKKQFSTNAVSTARKSHHTSSTFRGQQLLSTVQGKRLEVTSLCKLHDHENGAVPDGSVIFSG</sequence>
<dbReference type="HOGENOM" id="CLU_067714_0_0_1"/>
<proteinExistence type="predicted"/>
<dbReference type="OMA" id="EYINLRA"/>
<dbReference type="PANTHER" id="PTHR47026">
    <property type="entry name" value="PIGMENTOSA GTPASE REGULATOR-LIKE PROTEIN, PUTATIVE-RELATED"/>
    <property type="match status" value="1"/>
</dbReference>
<reference evidence="3" key="2">
    <citation type="submission" date="2010-04" db="EMBL/GenBank/DDBJ databases">
        <authorList>
            <person name="Buell R."/>
            <person name="Hamilton J."/>
            <person name="Hostetler J."/>
        </authorList>
    </citation>
    <scope>NUCLEOTIDE SEQUENCE [LARGE SCALE GENOMIC DNA]</scope>
    <source>
        <strain evidence="3">DAOM:BR144</strain>
    </source>
</reference>
<protein>
    <submittedName>
        <fullName evidence="2">Uncharacterized protein</fullName>
    </submittedName>
</protein>
<name>K3WGM1_GLOUD</name>
<keyword evidence="3" id="KW-1185">Reference proteome</keyword>
<accession>K3WGM1</accession>
<feature type="coiled-coil region" evidence="1">
    <location>
        <begin position="219"/>
        <end position="246"/>
    </location>
</feature>
<evidence type="ECO:0000313" key="2">
    <source>
        <dbReference type="EnsemblProtists" id="PYU1_T004112"/>
    </source>
</evidence>
<reference evidence="3" key="1">
    <citation type="journal article" date="2010" name="Genome Biol.">
        <title>Genome sequence of the necrotrophic plant pathogen Pythium ultimum reveals original pathogenicity mechanisms and effector repertoire.</title>
        <authorList>
            <person name="Levesque C.A."/>
            <person name="Brouwer H."/>
            <person name="Cano L."/>
            <person name="Hamilton J.P."/>
            <person name="Holt C."/>
            <person name="Huitema E."/>
            <person name="Raffaele S."/>
            <person name="Robideau G.P."/>
            <person name="Thines M."/>
            <person name="Win J."/>
            <person name="Zerillo M.M."/>
            <person name="Beakes G.W."/>
            <person name="Boore J.L."/>
            <person name="Busam D."/>
            <person name="Dumas B."/>
            <person name="Ferriera S."/>
            <person name="Fuerstenberg S.I."/>
            <person name="Gachon C.M."/>
            <person name="Gaulin E."/>
            <person name="Govers F."/>
            <person name="Grenville-Briggs L."/>
            <person name="Horner N."/>
            <person name="Hostetler J."/>
            <person name="Jiang R.H."/>
            <person name="Johnson J."/>
            <person name="Krajaejun T."/>
            <person name="Lin H."/>
            <person name="Meijer H.J."/>
            <person name="Moore B."/>
            <person name="Morris P."/>
            <person name="Phuntmart V."/>
            <person name="Puiu D."/>
            <person name="Shetty J."/>
            <person name="Stajich J.E."/>
            <person name="Tripathy S."/>
            <person name="Wawra S."/>
            <person name="van West P."/>
            <person name="Whitty B.R."/>
            <person name="Coutinho P.M."/>
            <person name="Henrissat B."/>
            <person name="Martin F."/>
            <person name="Thomas P.D."/>
            <person name="Tyler B.M."/>
            <person name="De Vries R.P."/>
            <person name="Kamoun S."/>
            <person name="Yandell M."/>
            <person name="Tisserat N."/>
            <person name="Buell C.R."/>
        </authorList>
    </citation>
    <scope>NUCLEOTIDE SEQUENCE</scope>
    <source>
        <strain evidence="3">DAOM:BR144</strain>
    </source>
</reference>
<evidence type="ECO:0000256" key="1">
    <source>
        <dbReference type="SAM" id="Coils"/>
    </source>
</evidence>
<dbReference type="EnsemblProtists" id="PYU1_T004112">
    <property type="protein sequence ID" value="PYU1_T004112"/>
    <property type="gene ID" value="PYU1_G004102"/>
</dbReference>
<dbReference type="EMBL" id="GL376567">
    <property type="status" value="NOT_ANNOTATED_CDS"/>
    <property type="molecule type" value="Genomic_DNA"/>
</dbReference>
<dbReference type="InParanoid" id="K3WGM1"/>
<dbReference type="Proteomes" id="UP000019132">
    <property type="component" value="Unassembled WGS sequence"/>
</dbReference>
<dbReference type="VEuPathDB" id="FungiDB:PYU1_G004102"/>
<reference evidence="2" key="3">
    <citation type="submission" date="2015-02" db="UniProtKB">
        <authorList>
            <consortium name="EnsemblProtists"/>
        </authorList>
    </citation>
    <scope>IDENTIFICATION</scope>
    <source>
        <strain evidence="2">DAOM BR144</strain>
    </source>
</reference>
<evidence type="ECO:0000313" key="3">
    <source>
        <dbReference type="Proteomes" id="UP000019132"/>
    </source>
</evidence>
<organism evidence="2 3">
    <name type="scientific">Globisporangium ultimum (strain ATCC 200006 / CBS 805.95 / DAOM BR144)</name>
    <name type="common">Pythium ultimum</name>
    <dbReference type="NCBI Taxonomy" id="431595"/>
    <lineage>
        <taxon>Eukaryota</taxon>
        <taxon>Sar</taxon>
        <taxon>Stramenopiles</taxon>
        <taxon>Oomycota</taxon>
        <taxon>Peronosporomycetes</taxon>
        <taxon>Pythiales</taxon>
        <taxon>Pythiaceae</taxon>
        <taxon>Globisporangium</taxon>
    </lineage>
</organism>
<dbReference type="AlphaFoldDB" id="K3WGM1"/>
<dbReference type="PANTHER" id="PTHR47026:SF2">
    <property type="entry name" value="FLAGELLAR ASSOCIATED PROTEIN"/>
    <property type="match status" value="1"/>
</dbReference>
<keyword evidence="1" id="KW-0175">Coiled coil</keyword>